<feature type="compositionally biased region" description="Basic and acidic residues" evidence="11">
    <location>
        <begin position="69"/>
        <end position="88"/>
    </location>
</feature>
<dbReference type="InterPro" id="IPR003311">
    <property type="entry name" value="AUX_IAA"/>
</dbReference>
<name>A0A4D6KVH4_VIGUN</name>
<evidence type="ECO:0000256" key="6">
    <source>
        <dbReference type="ARBA" id="ARBA00023163"/>
    </source>
</evidence>
<evidence type="ECO:0000256" key="2">
    <source>
        <dbReference type="ARBA" id="ARBA00006728"/>
    </source>
</evidence>
<keyword evidence="6 10" id="KW-0804">Transcription</keyword>
<evidence type="ECO:0000256" key="4">
    <source>
        <dbReference type="ARBA" id="ARBA00022491"/>
    </source>
</evidence>
<keyword evidence="8 10" id="KW-0927">Auxin signaling pathway</keyword>
<evidence type="ECO:0000256" key="11">
    <source>
        <dbReference type="SAM" id="MobiDB-lite"/>
    </source>
</evidence>
<reference evidence="13 14" key="1">
    <citation type="submission" date="2019-04" db="EMBL/GenBank/DDBJ databases">
        <title>An improved genome assembly and genetic linkage map for asparagus bean, Vigna unguiculata ssp. sesquipedialis.</title>
        <authorList>
            <person name="Xia Q."/>
            <person name="Zhang R."/>
            <person name="Dong Y."/>
        </authorList>
    </citation>
    <scope>NUCLEOTIDE SEQUENCE [LARGE SCALE GENOMIC DNA]</scope>
    <source>
        <tissue evidence="13">Leaf</tissue>
    </source>
</reference>
<gene>
    <name evidence="13" type="ORF">DEO72_LG2g955</name>
</gene>
<sequence length="208" mass="23736">MELQLGLALSTHQSQSQPLDLNSHAYDPIFPFHQNKKRTLSQIFDHAPQTPHTDLVLPTLSLLPLTPTHHQDDHDHHSQCSSITKKDEEDADDVVGWPPVNYRRKKLRVDNCGDHDEVAGRNNHVIWVDHGCSTTSNSQYVKVKMEGVGIARKVDLGMHRSFHTLMETLMDMFGTCHQESNGYELAYQDKEGDWLLAQDVPWRQVLPT</sequence>
<dbReference type="InterPro" id="IPR053793">
    <property type="entry name" value="PB1-like"/>
</dbReference>
<comment type="subunit">
    <text evidence="3 10">Homodimers and heterodimers.</text>
</comment>
<dbReference type="PROSITE" id="PS51745">
    <property type="entry name" value="PB1"/>
    <property type="match status" value="1"/>
</dbReference>
<dbReference type="Pfam" id="PF02309">
    <property type="entry name" value="AUX_IAA"/>
    <property type="match status" value="2"/>
</dbReference>
<comment type="subcellular location">
    <subcellularLocation>
        <location evidence="1 10">Nucleus</location>
    </subcellularLocation>
</comment>
<evidence type="ECO:0000313" key="14">
    <source>
        <dbReference type="Proteomes" id="UP000501690"/>
    </source>
</evidence>
<evidence type="ECO:0000256" key="10">
    <source>
        <dbReference type="RuleBase" id="RU004549"/>
    </source>
</evidence>
<keyword evidence="5 10" id="KW-0805">Transcription regulation</keyword>
<dbReference type="Proteomes" id="UP000501690">
    <property type="component" value="Linkage Group LG2"/>
</dbReference>
<evidence type="ECO:0000256" key="9">
    <source>
        <dbReference type="ARBA" id="ARBA00025283"/>
    </source>
</evidence>
<keyword evidence="4 10" id="KW-0678">Repressor</keyword>
<dbReference type="PANTHER" id="PTHR31734">
    <property type="entry name" value="AUXIN-RESPONSIVE PROTEIN IAA17"/>
    <property type="match status" value="1"/>
</dbReference>
<keyword evidence="7 10" id="KW-0539">Nucleus</keyword>
<proteinExistence type="inferred from homology"/>
<dbReference type="AlphaFoldDB" id="A0A4D6KVH4"/>
<protein>
    <recommendedName>
        <fullName evidence="10">Auxin-induced protein</fullName>
    </recommendedName>
</protein>
<accession>A0A4D6KVH4</accession>
<comment type="similarity">
    <text evidence="2 10">Belongs to the Aux/IAA family.</text>
</comment>
<evidence type="ECO:0000313" key="13">
    <source>
        <dbReference type="EMBL" id="QCD80633.1"/>
    </source>
</evidence>
<dbReference type="GO" id="GO:0006355">
    <property type="term" value="P:regulation of DNA-templated transcription"/>
    <property type="evidence" value="ECO:0007669"/>
    <property type="project" value="InterPro"/>
</dbReference>
<feature type="domain" description="PB1" evidence="12">
    <location>
        <begin position="138"/>
        <end position="208"/>
    </location>
</feature>
<dbReference type="GO" id="GO:0009734">
    <property type="term" value="P:auxin-activated signaling pathway"/>
    <property type="evidence" value="ECO:0007669"/>
    <property type="project" value="UniProtKB-UniRule"/>
</dbReference>
<dbReference type="InterPro" id="IPR033389">
    <property type="entry name" value="AUX/IAA_dom"/>
</dbReference>
<feature type="region of interest" description="Disordered" evidence="11">
    <location>
        <begin position="67"/>
        <end position="95"/>
    </location>
</feature>
<dbReference type="PANTHER" id="PTHR31734:SF38">
    <property type="entry name" value="AUXIN-RESPONSIVE PROTEIN IAA29"/>
    <property type="match status" value="1"/>
</dbReference>
<evidence type="ECO:0000256" key="5">
    <source>
        <dbReference type="ARBA" id="ARBA00023015"/>
    </source>
</evidence>
<comment type="function">
    <text evidence="9">Aux/IAA proteins are short-lived transcriptional factors that function as repressors of early auxin response genes at low auxin concentrations. Repression is thought to result from the interaction with auxin response factors (ARFs), proteins that bind to the auxin-responsive promoter element (AuxRE). Formation of heterodimers with ARF proteins may alter their ability to modulate early auxin response genes expression.</text>
</comment>
<evidence type="ECO:0000256" key="1">
    <source>
        <dbReference type="ARBA" id="ARBA00004123"/>
    </source>
</evidence>
<evidence type="ECO:0000259" key="12">
    <source>
        <dbReference type="PROSITE" id="PS51745"/>
    </source>
</evidence>
<dbReference type="Gene3D" id="3.10.20.90">
    <property type="entry name" value="Phosphatidylinositol 3-kinase Catalytic Subunit, Chain A, domain 1"/>
    <property type="match status" value="1"/>
</dbReference>
<evidence type="ECO:0000256" key="3">
    <source>
        <dbReference type="ARBA" id="ARBA00011726"/>
    </source>
</evidence>
<organism evidence="13 14">
    <name type="scientific">Vigna unguiculata</name>
    <name type="common">Cowpea</name>
    <dbReference type="NCBI Taxonomy" id="3917"/>
    <lineage>
        <taxon>Eukaryota</taxon>
        <taxon>Viridiplantae</taxon>
        <taxon>Streptophyta</taxon>
        <taxon>Embryophyta</taxon>
        <taxon>Tracheophyta</taxon>
        <taxon>Spermatophyta</taxon>
        <taxon>Magnoliopsida</taxon>
        <taxon>eudicotyledons</taxon>
        <taxon>Gunneridae</taxon>
        <taxon>Pentapetalae</taxon>
        <taxon>rosids</taxon>
        <taxon>fabids</taxon>
        <taxon>Fabales</taxon>
        <taxon>Fabaceae</taxon>
        <taxon>Papilionoideae</taxon>
        <taxon>50 kb inversion clade</taxon>
        <taxon>NPAAA clade</taxon>
        <taxon>indigoferoid/millettioid clade</taxon>
        <taxon>Phaseoleae</taxon>
        <taxon>Vigna</taxon>
    </lineage>
</organism>
<keyword evidence="14" id="KW-1185">Reference proteome</keyword>
<dbReference type="EMBL" id="CP039346">
    <property type="protein sequence ID" value="QCD80633.1"/>
    <property type="molecule type" value="Genomic_DNA"/>
</dbReference>
<evidence type="ECO:0000256" key="8">
    <source>
        <dbReference type="ARBA" id="ARBA00023294"/>
    </source>
</evidence>
<dbReference type="GO" id="GO:0005634">
    <property type="term" value="C:nucleus"/>
    <property type="evidence" value="ECO:0007669"/>
    <property type="project" value="UniProtKB-SubCell"/>
</dbReference>
<evidence type="ECO:0000256" key="7">
    <source>
        <dbReference type="ARBA" id="ARBA00023242"/>
    </source>
</evidence>
<dbReference type="SUPFAM" id="SSF54277">
    <property type="entry name" value="CAD &amp; PB1 domains"/>
    <property type="match status" value="1"/>
</dbReference>